<dbReference type="Proteomes" id="UP000887566">
    <property type="component" value="Unplaced"/>
</dbReference>
<feature type="compositionally biased region" description="Polar residues" evidence="1">
    <location>
        <begin position="39"/>
        <end position="49"/>
    </location>
</feature>
<organism evidence="2 3">
    <name type="scientific">Plectus sambesii</name>
    <dbReference type="NCBI Taxonomy" id="2011161"/>
    <lineage>
        <taxon>Eukaryota</taxon>
        <taxon>Metazoa</taxon>
        <taxon>Ecdysozoa</taxon>
        <taxon>Nematoda</taxon>
        <taxon>Chromadorea</taxon>
        <taxon>Plectida</taxon>
        <taxon>Plectina</taxon>
        <taxon>Plectoidea</taxon>
        <taxon>Plectidae</taxon>
        <taxon>Plectus</taxon>
    </lineage>
</organism>
<accession>A0A914UUS4</accession>
<reference evidence="3" key="1">
    <citation type="submission" date="2022-11" db="UniProtKB">
        <authorList>
            <consortium name="WormBaseParasite"/>
        </authorList>
    </citation>
    <scope>IDENTIFICATION</scope>
</reference>
<evidence type="ECO:0000313" key="2">
    <source>
        <dbReference type="Proteomes" id="UP000887566"/>
    </source>
</evidence>
<protein>
    <submittedName>
        <fullName evidence="3">Uncharacterized protein</fullName>
    </submittedName>
</protein>
<dbReference type="AlphaFoldDB" id="A0A914UUS4"/>
<name>A0A914UUS4_9BILA</name>
<dbReference type="WBParaSite" id="PSAMB.scaffold12779size2591.g35081.t1">
    <property type="protein sequence ID" value="PSAMB.scaffold12779size2591.g35081.t1"/>
    <property type="gene ID" value="PSAMB.scaffold12779size2591.g35081"/>
</dbReference>
<evidence type="ECO:0000256" key="1">
    <source>
        <dbReference type="SAM" id="MobiDB-lite"/>
    </source>
</evidence>
<feature type="region of interest" description="Disordered" evidence="1">
    <location>
        <begin position="1"/>
        <end position="55"/>
    </location>
</feature>
<sequence>MSGVAMAGCLARSEPPRTDGGHRQAAHLSSRPKHAPTFGANNAPMTQSHAHLRPSSPRRLAARFLLTARAIAVSHILPLSLDHCPLLFAESLAAEQKRHAN</sequence>
<keyword evidence="2" id="KW-1185">Reference proteome</keyword>
<proteinExistence type="predicted"/>
<evidence type="ECO:0000313" key="3">
    <source>
        <dbReference type="WBParaSite" id="PSAMB.scaffold12779size2591.g35081.t1"/>
    </source>
</evidence>